<organism evidence="1 2">
    <name type="scientific">Flavobacterium tiangeerense</name>
    <dbReference type="NCBI Taxonomy" id="459471"/>
    <lineage>
        <taxon>Bacteria</taxon>
        <taxon>Pseudomonadati</taxon>
        <taxon>Bacteroidota</taxon>
        <taxon>Flavobacteriia</taxon>
        <taxon>Flavobacteriales</taxon>
        <taxon>Flavobacteriaceae</taxon>
        <taxon>Flavobacterium</taxon>
    </lineage>
</organism>
<reference evidence="1 2" key="1">
    <citation type="journal article" date="2015" name="Stand. Genomic Sci.">
        <title>Genomic Encyclopedia of Bacterial and Archaeal Type Strains, Phase III: the genomes of soil and plant-associated and newly described type strains.</title>
        <authorList>
            <person name="Whitman W.B."/>
            <person name="Woyke T."/>
            <person name="Klenk H.P."/>
            <person name="Zhou Y."/>
            <person name="Lilburn T.G."/>
            <person name="Beck B.J."/>
            <person name="De Vos P."/>
            <person name="Vandamme P."/>
            <person name="Eisen J.A."/>
            <person name="Garrity G."/>
            <person name="Hugenholtz P."/>
            <person name="Kyrpides N.C."/>
        </authorList>
    </citation>
    <scope>NUCLEOTIDE SEQUENCE [LARGE SCALE GENOMIC DNA]</scope>
    <source>
        <strain evidence="1 2">CGMCC 1.6847</strain>
    </source>
</reference>
<keyword evidence="2" id="KW-1185">Reference proteome</keyword>
<evidence type="ECO:0000313" key="2">
    <source>
        <dbReference type="Proteomes" id="UP000317519"/>
    </source>
</evidence>
<comment type="caution">
    <text evidence="1">The sequence shown here is derived from an EMBL/GenBank/DDBJ whole genome shotgun (WGS) entry which is preliminary data.</text>
</comment>
<protein>
    <submittedName>
        <fullName evidence="1">GLPGLI family protein</fullName>
    </submittedName>
</protein>
<gene>
    <name evidence="1" type="ORF">IQ05_01325</name>
</gene>
<dbReference type="Pfam" id="PF22252">
    <property type="entry name" value="PNGase_F-II_N"/>
    <property type="match status" value="1"/>
</dbReference>
<sequence length="259" mass="30274">MKKIGILFIFLNFLNVVTAQYKIEYDYVITNQLPGNVSIVRANTFLVTDGIYSRFVKNRVFNGVVDVKFENSMTDLEESANKSNKYAKGDSLGYVIAKNFSKDSIYMRLLNDKSEYVKIPRKMVKFQYEIIEEYKSICNYKCQKALVNFENRQFELWFTNEIPISDGPWLFQGLPGLILEIKSTDNLHLYLARSINKTKPLDSSTTTFPFKKKIDLETYQKRYLEIEENKFKFNKAQGDPNVKFTVTLNNLDIPRTVFE</sequence>
<dbReference type="Proteomes" id="UP000317519">
    <property type="component" value="Unassembled WGS sequence"/>
</dbReference>
<name>A0ABY3FKZ1_9FLAO</name>
<evidence type="ECO:0000313" key="1">
    <source>
        <dbReference type="EMBL" id="TWI00666.1"/>
    </source>
</evidence>
<proteinExistence type="predicted"/>
<dbReference type="EMBL" id="VLKO01000004">
    <property type="protein sequence ID" value="TWI00666.1"/>
    <property type="molecule type" value="Genomic_DNA"/>
</dbReference>
<dbReference type="RefSeq" id="WP_144891108.1">
    <property type="nucleotide sequence ID" value="NZ_VLKO01000004.1"/>
</dbReference>
<dbReference type="NCBIfam" id="TIGR01200">
    <property type="entry name" value="GLPGLI"/>
    <property type="match status" value="1"/>
</dbReference>
<dbReference type="InterPro" id="IPR005901">
    <property type="entry name" value="GLPGLI"/>
</dbReference>
<accession>A0ABY3FKZ1</accession>